<dbReference type="VEuPathDB" id="ToxoDB:LOC34622572"/>
<dbReference type="InParanoid" id="A0A1D3CZ68"/>
<accession>A0A1D3CZ68</accession>
<dbReference type="GO" id="GO:0016491">
    <property type="term" value="F:oxidoreductase activity"/>
    <property type="evidence" value="ECO:0007669"/>
    <property type="project" value="TreeGrafter"/>
</dbReference>
<proteinExistence type="predicted"/>
<comment type="caution">
    <text evidence="2">The sequence shown here is derived from an EMBL/GenBank/DDBJ whole genome shotgun (WGS) entry which is preliminary data.</text>
</comment>
<dbReference type="Proteomes" id="UP000095192">
    <property type="component" value="Unassembled WGS sequence"/>
</dbReference>
<name>A0A1D3CZ68_9EIME</name>
<dbReference type="PANTHER" id="PTHR12697:SF5">
    <property type="entry name" value="DEOXYHYPUSINE HYDROXYLASE"/>
    <property type="match status" value="1"/>
</dbReference>
<dbReference type="VEuPathDB" id="ToxoDB:cyc_07545"/>
<evidence type="ECO:0000313" key="2">
    <source>
        <dbReference type="EMBL" id="OEH76481.1"/>
    </source>
</evidence>
<organism evidence="2 3">
    <name type="scientific">Cyclospora cayetanensis</name>
    <dbReference type="NCBI Taxonomy" id="88456"/>
    <lineage>
        <taxon>Eukaryota</taxon>
        <taxon>Sar</taxon>
        <taxon>Alveolata</taxon>
        <taxon>Apicomplexa</taxon>
        <taxon>Conoidasida</taxon>
        <taxon>Coccidia</taxon>
        <taxon>Eucoccidiorida</taxon>
        <taxon>Eimeriorina</taxon>
        <taxon>Eimeriidae</taxon>
        <taxon>Cyclospora</taxon>
    </lineage>
</organism>
<feature type="compositionally biased region" description="Basic and acidic residues" evidence="1">
    <location>
        <begin position="319"/>
        <end position="330"/>
    </location>
</feature>
<evidence type="ECO:0000313" key="3">
    <source>
        <dbReference type="Proteomes" id="UP000095192"/>
    </source>
</evidence>
<evidence type="ECO:0000256" key="1">
    <source>
        <dbReference type="SAM" id="MobiDB-lite"/>
    </source>
</evidence>
<keyword evidence="3" id="KW-1185">Reference proteome</keyword>
<gene>
    <name evidence="2" type="ORF">cyc_07545</name>
</gene>
<protein>
    <submittedName>
        <fullName evidence="2">Pbs lyase heat-like repeat domain-containing protein</fullName>
    </submittedName>
</protein>
<reference evidence="2 3" key="1">
    <citation type="journal article" date="2016" name="BMC Genomics">
        <title>Comparative genomics reveals Cyclospora cayetanensis possesses coccidia-like metabolism and invasion components but unique surface antigens.</title>
        <authorList>
            <person name="Liu S."/>
            <person name="Wang L."/>
            <person name="Zheng H."/>
            <person name="Xu Z."/>
            <person name="Roellig D.M."/>
            <person name="Li N."/>
            <person name="Frace M.A."/>
            <person name="Tang K."/>
            <person name="Arrowood M.J."/>
            <person name="Moss D.M."/>
            <person name="Zhang L."/>
            <person name="Feng Y."/>
            <person name="Xiao L."/>
        </authorList>
    </citation>
    <scope>NUCLEOTIDE SEQUENCE [LARGE SCALE GENOMIC DNA]</scope>
    <source>
        <strain evidence="2 3">CHN_HEN01</strain>
    </source>
</reference>
<dbReference type="EMBL" id="JROU02001449">
    <property type="protein sequence ID" value="OEH76481.1"/>
    <property type="molecule type" value="Genomic_DNA"/>
</dbReference>
<dbReference type="GO" id="GO:0016829">
    <property type="term" value="F:lyase activity"/>
    <property type="evidence" value="ECO:0007669"/>
    <property type="project" value="UniProtKB-KW"/>
</dbReference>
<dbReference type="AlphaFoldDB" id="A0A1D3CZ68"/>
<dbReference type="PANTHER" id="PTHR12697">
    <property type="entry name" value="PBS LYASE HEAT-LIKE PROTEIN"/>
    <property type="match status" value="1"/>
</dbReference>
<sequence length="337" mass="36465">MSAEAAACEAADALLTCLADPAEHCMARHEAALALGSLGVDPRSATCELEGERIMREAIVTALLRYRTCSDQVVAESCVVALSNMQEELGTYPFSIREALSSSTEQTMAIVGQATPVGTLYCSAATYRSTDSPEELKVHGGSDKTICLFRSFLRTTRSHPYARRKETREAVRRPWHATGVPADSVGDGTLSTMGPSCKPLAREPVVALLSMDLLGELLSLRLEAEREAAMPGVIFWALGPAKVSEGFAASCRDALEEALEPSGLQQQVHARVAVCKVLSVLTKGCPTDRTFLQRVQAAPRACGKQETEEPSQQVTASKHAGERLHRDQRPPKFRVRQ</sequence>
<feature type="region of interest" description="Disordered" evidence="1">
    <location>
        <begin position="300"/>
        <end position="337"/>
    </location>
</feature>